<name>A0A1J5PXU0_9ZZZZ</name>
<dbReference type="Pfam" id="PF07992">
    <property type="entry name" value="Pyr_redox_2"/>
    <property type="match status" value="1"/>
</dbReference>
<comment type="caution">
    <text evidence="7">The sequence shown here is derived from an EMBL/GenBank/DDBJ whole genome shotgun (WGS) entry which is preliminary data.</text>
</comment>
<sequence length="147" mass="16208">MVDEHLRTVDPHIWAAGDVASAFSPRLGRYRRVEHWENARRQGALAARAILGDEATDDRPSFVFSDQFDLGMEYTGDVADPGRAHVVVRGDVPGRELVAFWLDGNRVVAGMNVNVWDVAGQIEELVMSGRAVDESRLADPAVPLEQV</sequence>
<feature type="domain" description="Reductase C-terminal" evidence="6">
    <location>
        <begin position="64"/>
        <end position="146"/>
    </location>
</feature>
<keyword evidence="4 7" id="KW-0560">Oxidoreductase</keyword>
<dbReference type="GO" id="GO:0051213">
    <property type="term" value="F:dioxygenase activity"/>
    <property type="evidence" value="ECO:0007669"/>
    <property type="project" value="UniProtKB-KW"/>
</dbReference>
<dbReference type="InterPro" id="IPR036188">
    <property type="entry name" value="FAD/NAD-bd_sf"/>
</dbReference>
<dbReference type="InterPro" id="IPR016156">
    <property type="entry name" value="FAD/NAD-linked_Rdtase_dimer_sf"/>
</dbReference>
<dbReference type="SUPFAM" id="SSF51905">
    <property type="entry name" value="FAD/NAD(P)-binding domain"/>
    <property type="match status" value="1"/>
</dbReference>
<keyword evidence="7" id="KW-0223">Dioxygenase</keyword>
<accession>A0A1J5PXU0</accession>
<dbReference type="PANTHER" id="PTHR43557:SF2">
    <property type="entry name" value="RIESKE DOMAIN-CONTAINING PROTEIN-RELATED"/>
    <property type="match status" value="1"/>
</dbReference>
<evidence type="ECO:0000256" key="1">
    <source>
        <dbReference type="ARBA" id="ARBA00001974"/>
    </source>
</evidence>
<dbReference type="EC" id="1.18.1.3" evidence="7"/>
<dbReference type="SUPFAM" id="SSF55424">
    <property type="entry name" value="FAD/NAD-linked reductases, dimerisation (C-terminal) domain"/>
    <property type="match status" value="1"/>
</dbReference>
<dbReference type="GO" id="GO:0005737">
    <property type="term" value="C:cytoplasm"/>
    <property type="evidence" value="ECO:0007669"/>
    <property type="project" value="TreeGrafter"/>
</dbReference>
<organism evidence="7">
    <name type="scientific">mine drainage metagenome</name>
    <dbReference type="NCBI Taxonomy" id="410659"/>
    <lineage>
        <taxon>unclassified sequences</taxon>
        <taxon>metagenomes</taxon>
        <taxon>ecological metagenomes</taxon>
    </lineage>
</organism>
<evidence type="ECO:0000256" key="2">
    <source>
        <dbReference type="ARBA" id="ARBA00022630"/>
    </source>
</evidence>
<reference evidence="7" key="1">
    <citation type="submission" date="2016-10" db="EMBL/GenBank/DDBJ databases">
        <title>Sequence of Gallionella enrichment culture.</title>
        <authorList>
            <person name="Poehlein A."/>
            <person name="Muehling M."/>
            <person name="Daniel R."/>
        </authorList>
    </citation>
    <scope>NUCLEOTIDE SEQUENCE</scope>
</reference>
<dbReference type="InterPro" id="IPR023753">
    <property type="entry name" value="FAD/NAD-binding_dom"/>
</dbReference>
<dbReference type="GO" id="GO:0016651">
    <property type="term" value="F:oxidoreductase activity, acting on NAD(P)H"/>
    <property type="evidence" value="ECO:0007669"/>
    <property type="project" value="TreeGrafter"/>
</dbReference>
<dbReference type="EMBL" id="MLJW01003191">
    <property type="protein sequence ID" value="OIQ72631.1"/>
    <property type="molecule type" value="Genomic_DNA"/>
</dbReference>
<dbReference type="Pfam" id="PF14759">
    <property type="entry name" value="Reductase_C"/>
    <property type="match status" value="1"/>
</dbReference>
<dbReference type="PANTHER" id="PTHR43557">
    <property type="entry name" value="APOPTOSIS-INDUCING FACTOR 1"/>
    <property type="match status" value="1"/>
</dbReference>
<dbReference type="InterPro" id="IPR050446">
    <property type="entry name" value="FAD-oxidoreductase/Apoptosis"/>
</dbReference>
<keyword evidence="3" id="KW-0274">FAD</keyword>
<feature type="domain" description="FAD/NAD(P)-binding" evidence="5">
    <location>
        <begin position="2"/>
        <end position="43"/>
    </location>
</feature>
<keyword evidence="2" id="KW-0285">Flavoprotein</keyword>
<evidence type="ECO:0000256" key="3">
    <source>
        <dbReference type="ARBA" id="ARBA00022827"/>
    </source>
</evidence>
<protein>
    <submittedName>
        <fullName evidence="7">Anthranilate 1,2-dioxygenase system ferredoxin--NAD(+) reductase component</fullName>
        <ecNumber evidence="7">1.18.1.3</ecNumber>
    </submittedName>
</protein>
<dbReference type="GO" id="GO:0008860">
    <property type="term" value="F:ferredoxin-NAD+ reductase activity"/>
    <property type="evidence" value="ECO:0007669"/>
    <property type="project" value="UniProtKB-EC"/>
</dbReference>
<dbReference type="Gene3D" id="3.30.390.30">
    <property type="match status" value="1"/>
</dbReference>
<comment type="cofactor">
    <cofactor evidence="1">
        <name>FAD</name>
        <dbReference type="ChEBI" id="CHEBI:57692"/>
    </cofactor>
</comment>
<evidence type="ECO:0000256" key="4">
    <source>
        <dbReference type="ARBA" id="ARBA00023002"/>
    </source>
</evidence>
<evidence type="ECO:0000259" key="5">
    <source>
        <dbReference type="Pfam" id="PF07992"/>
    </source>
</evidence>
<dbReference type="AlphaFoldDB" id="A0A1J5PXU0"/>
<gene>
    <name evidence="7" type="primary">andAa_3</name>
    <name evidence="7" type="ORF">GALL_457430</name>
</gene>
<evidence type="ECO:0000313" key="7">
    <source>
        <dbReference type="EMBL" id="OIQ72631.1"/>
    </source>
</evidence>
<evidence type="ECO:0000259" key="6">
    <source>
        <dbReference type="Pfam" id="PF14759"/>
    </source>
</evidence>
<dbReference type="InterPro" id="IPR028202">
    <property type="entry name" value="Reductase_C"/>
</dbReference>
<dbReference type="Gene3D" id="3.50.50.60">
    <property type="entry name" value="FAD/NAD(P)-binding domain"/>
    <property type="match status" value="1"/>
</dbReference>
<proteinExistence type="predicted"/>